<feature type="region of interest" description="Disordered" evidence="1">
    <location>
        <begin position="99"/>
        <end position="119"/>
    </location>
</feature>
<name>A0ABY5DRQ1_9ACTN</name>
<organism evidence="2 3">
    <name type="scientific">Paraconexibacter antarcticus</name>
    <dbReference type="NCBI Taxonomy" id="2949664"/>
    <lineage>
        <taxon>Bacteria</taxon>
        <taxon>Bacillati</taxon>
        <taxon>Actinomycetota</taxon>
        <taxon>Thermoleophilia</taxon>
        <taxon>Solirubrobacterales</taxon>
        <taxon>Paraconexibacteraceae</taxon>
        <taxon>Paraconexibacter</taxon>
    </lineage>
</organism>
<keyword evidence="3" id="KW-1185">Reference proteome</keyword>
<protein>
    <submittedName>
        <fullName evidence="2">Uncharacterized protein</fullName>
    </submittedName>
</protein>
<evidence type="ECO:0000313" key="2">
    <source>
        <dbReference type="EMBL" id="UTI63375.1"/>
    </source>
</evidence>
<evidence type="ECO:0000313" key="3">
    <source>
        <dbReference type="Proteomes" id="UP001056035"/>
    </source>
</evidence>
<dbReference type="EMBL" id="CP098502">
    <property type="protein sequence ID" value="UTI63375.1"/>
    <property type="molecule type" value="Genomic_DNA"/>
</dbReference>
<proteinExistence type="predicted"/>
<dbReference type="Proteomes" id="UP001056035">
    <property type="component" value="Chromosome"/>
</dbReference>
<accession>A0ABY5DRQ1</accession>
<reference evidence="2 3" key="1">
    <citation type="submission" date="2022-06" db="EMBL/GenBank/DDBJ databases">
        <title>Paraconexibacter antarcticus.</title>
        <authorList>
            <person name="Kim C.S."/>
        </authorList>
    </citation>
    <scope>NUCLEOTIDE SEQUENCE [LARGE SCALE GENOMIC DNA]</scope>
    <source>
        <strain evidence="2 3">02-257</strain>
    </source>
</reference>
<gene>
    <name evidence="2" type="ORF">NBH00_18735</name>
</gene>
<evidence type="ECO:0000256" key="1">
    <source>
        <dbReference type="SAM" id="MobiDB-lite"/>
    </source>
</evidence>
<dbReference type="RefSeq" id="WP_254570100.1">
    <property type="nucleotide sequence ID" value="NZ_CP098502.1"/>
</dbReference>
<sequence length="182" mass="19445">MTRIADLYRHDDARVAANDAMVAMLVASEVLTPHAGHERLVDLMLTADTWRTAQLRRRWGGGADVTWGARVCDPHNVLSSLVRQVLSIVAVPLRLLPGGGTSANASGTPDARGEHTTPAGVAARRSGKYETPLINAIRARPGITVAEAAASLDTPATALYPTIRRLQAENRLVKHGRGLHPS</sequence>